<dbReference type="GO" id="GO:0019441">
    <property type="term" value="P:L-tryptophan catabolic process to kynurenine"/>
    <property type="evidence" value="ECO:0007669"/>
    <property type="project" value="UniProtKB-UniRule"/>
</dbReference>
<dbReference type="GO" id="GO:0004833">
    <property type="term" value="F:L-tryptophan 2,3-dioxygenase activity"/>
    <property type="evidence" value="ECO:0007669"/>
    <property type="project" value="UniProtKB-UniRule"/>
</dbReference>
<comment type="function">
    <text evidence="1">Heme-dependent dioxygenase that catalyzes the oxidative cleavage of the L-tryptophan (L-Trp) pyrrole ring and converts L-tryptophan to N-formyl-L-kynurenine. Catalyzes the oxidative cleavage of the indole moiety.</text>
</comment>
<protein>
    <recommendedName>
        <fullName evidence="1">Tryptophan 2,3-dioxygenase</fullName>
        <shortName evidence="1">TDO</shortName>
        <ecNumber evidence="1">1.13.11.11</ecNumber>
    </recommendedName>
    <alternativeName>
        <fullName evidence="1">Tryptamin 2,3-dioxygenase</fullName>
    </alternativeName>
    <alternativeName>
        <fullName evidence="1">Tryptophan oxygenase</fullName>
        <shortName evidence="1">TO</shortName>
        <shortName evidence="1">TRPO</shortName>
    </alternativeName>
    <alternativeName>
        <fullName evidence="1">Tryptophan pyrrolase</fullName>
    </alternativeName>
    <alternativeName>
        <fullName evidence="1">Tryptophanase</fullName>
    </alternativeName>
</protein>
<dbReference type="Pfam" id="PF03301">
    <property type="entry name" value="Trp_dioxygenase"/>
    <property type="match status" value="1"/>
</dbReference>
<organism evidence="2 3">
    <name type="scientific">Paraflavisolibacter caeni</name>
    <dbReference type="NCBI Taxonomy" id="2982496"/>
    <lineage>
        <taxon>Bacteria</taxon>
        <taxon>Pseudomonadati</taxon>
        <taxon>Bacteroidota</taxon>
        <taxon>Chitinophagia</taxon>
        <taxon>Chitinophagales</taxon>
        <taxon>Chitinophagaceae</taxon>
        <taxon>Paraflavisolibacter</taxon>
    </lineage>
</organism>
<reference evidence="2" key="1">
    <citation type="submission" date="2022-09" db="EMBL/GenBank/DDBJ databases">
        <authorList>
            <person name="Yuan C."/>
            <person name="Ke Z."/>
        </authorList>
    </citation>
    <scope>NUCLEOTIDE SEQUENCE</scope>
    <source>
        <strain evidence="2">LB-8</strain>
    </source>
</reference>
<sequence length="368" mass="43170">MDTKIMFDLGSPLGDGGESGGMSGLHYHDYLQLDKILNAQDPESAKHDISAHDEMLFIIIHQAYELWFKQLHHEAGSILEIMRKPALNDNSPELQIVVHRINRMAVILRVLIHQIDILETMTPMDFLDFRDMLRPASGFQSWQFKLLEAKLGLKFENRHGKEYYTSQLRQEHIDIIKKAESEQSLFQLVNAWLERMPFFDKTEKWNNFSLVPKEDDTHPFWREYKSRYANSLAEAEKNNLESFDEVFFQQHRESQYTLSAKANRAALFIMLYRGYPLLQLPFQLLNNLLEIDEQLSTWRHRHMNMVHRMIGTRIGTGGSSGRDYLKSAADKHYIYKEIAQLTSFLIERRRLPQLPKEIEKELGFVASL</sequence>
<dbReference type="GO" id="GO:0046872">
    <property type="term" value="F:metal ion binding"/>
    <property type="evidence" value="ECO:0007669"/>
    <property type="project" value="UniProtKB-KW"/>
</dbReference>
<keyword evidence="1" id="KW-0223">Dioxygenase</keyword>
<accession>A0A9X2XPB9</accession>
<proteinExistence type="inferred from homology"/>
<dbReference type="InterPro" id="IPR037217">
    <property type="entry name" value="Trp/Indoleamine_2_3_dOase-like"/>
</dbReference>
<dbReference type="GO" id="GO:0020037">
    <property type="term" value="F:heme binding"/>
    <property type="evidence" value="ECO:0007669"/>
    <property type="project" value="UniProtKB-UniRule"/>
</dbReference>
<keyword evidence="1" id="KW-0408">Iron</keyword>
<keyword evidence="1" id="KW-0349">Heme</keyword>
<feature type="binding site" evidence="1">
    <location>
        <position position="316"/>
    </location>
    <ligand>
        <name>substrate</name>
    </ligand>
</feature>
<comment type="caution">
    <text evidence="1">Lacks conserved residue(s) required for the propagation of feature annotation.</text>
</comment>
<comment type="similarity">
    <text evidence="1">Belongs to the tryptophan 2,3-dioxygenase family.</text>
</comment>
<dbReference type="PANTHER" id="PTHR10138">
    <property type="entry name" value="TRYPTOPHAN 2,3-DIOXYGENASE"/>
    <property type="match status" value="1"/>
</dbReference>
<dbReference type="HAMAP" id="MF_01972">
    <property type="entry name" value="T23O"/>
    <property type="match status" value="1"/>
</dbReference>
<comment type="pathway">
    <text evidence="1">Amino-acid degradation; L-tryptophan degradation via kynurenine pathway; L-kynurenine from L-tryptophan: step 1/2.</text>
</comment>
<comment type="caution">
    <text evidence="2">The sequence shown here is derived from an EMBL/GenBank/DDBJ whole genome shotgun (WGS) entry which is preliminary data.</text>
</comment>
<comment type="subunit">
    <text evidence="1">Homotetramer.</text>
</comment>
<keyword evidence="3" id="KW-1185">Reference proteome</keyword>
<dbReference type="SUPFAM" id="SSF140959">
    <property type="entry name" value="Indolic compounds 2,3-dioxygenase-like"/>
    <property type="match status" value="1"/>
</dbReference>
<keyword evidence="1" id="KW-0560">Oxidoreductase</keyword>
<keyword evidence="1" id="KW-0823">Tryptophan catabolism</keyword>
<dbReference type="PANTHER" id="PTHR10138:SF0">
    <property type="entry name" value="TRYPTOPHAN 2,3-DIOXYGENASE"/>
    <property type="match status" value="1"/>
</dbReference>
<dbReference type="Gene3D" id="1.10.287.3810">
    <property type="match status" value="1"/>
</dbReference>
<reference evidence="2" key="2">
    <citation type="submission" date="2023-04" db="EMBL/GenBank/DDBJ databases">
        <title>Paracnuella aquatica gen. nov., sp. nov., a member of the family Chitinophagaceae isolated from a hot spring.</title>
        <authorList>
            <person name="Wang C."/>
        </authorList>
    </citation>
    <scope>NUCLEOTIDE SEQUENCE</scope>
    <source>
        <strain evidence="2">LB-8</strain>
    </source>
</reference>
<name>A0A9X2XPB9_9BACT</name>
<keyword evidence="1" id="KW-0479">Metal-binding</keyword>
<comment type="cofactor">
    <cofactor evidence="1">
        <name>heme</name>
        <dbReference type="ChEBI" id="CHEBI:30413"/>
    </cofactor>
    <text evidence="1">Binds 1 heme group per subunit.</text>
</comment>
<feature type="binding site" evidence="1">
    <location>
        <begin position="57"/>
        <end position="61"/>
    </location>
    <ligand>
        <name>substrate</name>
    </ligand>
</feature>
<dbReference type="RefSeq" id="WP_279298357.1">
    <property type="nucleotide sequence ID" value="NZ_JAOTIF010000016.1"/>
</dbReference>
<dbReference type="Gene3D" id="1.20.58.480">
    <property type="match status" value="1"/>
</dbReference>
<evidence type="ECO:0000313" key="3">
    <source>
        <dbReference type="Proteomes" id="UP001155483"/>
    </source>
</evidence>
<dbReference type="InterPro" id="IPR004981">
    <property type="entry name" value="Trp_2_3_dOase"/>
</dbReference>
<dbReference type="Proteomes" id="UP001155483">
    <property type="component" value="Unassembled WGS sequence"/>
</dbReference>
<evidence type="ECO:0000256" key="1">
    <source>
        <dbReference type="HAMAP-Rule" id="MF_01972"/>
    </source>
</evidence>
<feature type="binding site" evidence="1">
    <location>
        <position position="130"/>
    </location>
    <ligand>
        <name>substrate</name>
    </ligand>
</feature>
<gene>
    <name evidence="1" type="primary">kynA</name>
    <name evidence="2" type="ORF">OCK74_17490</name>
</gene>
<dbReference type="GO" id="GO:0019442">
    <property type="term" value="P:L-tryptophan catabolic process to acetyl-CoA"/>
    <property type="evidence" value="ECO:0007669"/>
    <property type="project" value="TreeGrafter"/>
</dbReference>
<dbReference type="EMBL" id="JAOTIF010000016">
    <property type="protein sequence ID" value="MCU7550918.1"/>
    <property type="molecule type" value="Genomic_DNA"/>
</dbReference>
<dbReference type="AlphaFoldDB" id="A0A9X2XPB9"/>
<dbReference type="EC" id="1.13.11.11" evidence="1"/>
<evidence type="ECO:0000313" key="2">
    <source>
        <dbReference type="EMBL" id="MCU7550918.1"/>
    </source>
</evidence>
<feature type="binding site" description="axial binding residue" evidence="1">
    <location>
        <position position="302"/>
    </location>
    <ligand>
        <name>heme</name>
        <dbReference type="ChEBI" id="CHEBI:30413"/>
    </ligand>
    <ligandPart>
        <name>Fe</name>
        <dbReference type="ChEBI" id="CHEBI:18248"/>
    </ligandPart>
</feature>
<comment type="catalytic activity">
    <reaction evidence="1">
        <text>L-tryptophan + O2 = N-formyl-L-kynurenine</text>
        <dbReference type="Rhea" id="RHEA:24536"/>
        <dbReference type="ChEBI" id="CHEBI:15379"/>
        <dbReference type="ChEBI" id="CHEBI:57912"/>
        <dbReference type="ChEBI" id="CHEBI:58629"/>
        <dbReference type="EC" id="1.13.11.11"/>
    </reaction>
</comment>